<dbReference type="RefSeq" id="WP_087375238.1">
    <property type="nucleotide sequence ID" value="NZ_NFIJ01000003.1"/>
</dbReference>
<protein>
    <recommendedName>
        <fullName evidence="4">Glycosyl hydrolase family 88</fullName>
    </recommendedName>
</protein>
<evidence type="ECO:0000313" key="2">
    <source>
        <dbReference type="EMBL" id="OUO06377.1"/>
    </source>
</evidence>
<dbReference type="Proteomes" id="UP000195975">
    <property type="component" value="Unassembled WGS sequence"/>
</dbReference>
<sequence>MKYFSVDDQIGIVNNAVLKASMSAIFDSVNQHPEGLFRYKVAKFLGKRKEVYGNYPMGFLYWGLSEYILIYNEKKLISCIGEKIAGMFHSDGNLKYKISVVDQVPMGCCFINMYKLTFDNKYKVAAHYIANYLLGRFETDRILYRCHSNVQLVDTLGMIVPFLCMYSELIGDGKYYKIARNVYDDFLTHANTLTGFPVHGYDTTTGIHLGSSNWRRGLGWYLLAKAYLGDKNDSINSLLSSITYVQFPFQGYSIVDSSVALLCELYKVLISPDYVPNFSQLHSFIRQDGLIDFCTGDTCGFNDYASYYGLGGLANGLYLLLLSKSNV</sequence>
<dbReference type="GO" id="GO:0005975">
    <property type="term" value="P:carbohydrate metabolic process"/>
    <property type="evidence" value="ECO:0007669"/>
    <property type="project" value="InterPro"/>
</dbReference>
<dbReference type="GO" id="GO:0016787">
    <property type="term" value="F:hydrolase activity"/>
    <property type="evidence" value="ECO:0007669"/>
    <property type="project" value="UniProtKB-KW"/>
</dbReference>
<evidence type="ECO:0008006" key="4">
    <source>
        <dbReference type="Google" id="ProtNLM"/>
    </source>
</evidence>
<keyword evidence="1" id="KW-0378">Hydrolase</keyword>
<dbReference type="Gene3D" id="1.50.10.10">
    <property type="match status" value="1"/>
</dbReference>
<reference evidence="3" key="1">
    <citation type="submission" date="2017-04" db="EMBL/GenBank/DDBJ databases">
        <title>Function of individual gut microbiota members based on whole genome sequencing of pure cultures obtained from chicken caecum.</title>
        <authorList>
            <person name="Medvecky M."/>
            <person name="Cejkova D."/>
            <person name="Polansky O."/>
            <person name="Karasova D."/>
            <person name="Kubasova T."/>
            <person name="Cizek A."/>
            <person name="Rychlik I."/>
        </authorList>
    </citation>
    <scope>NUCLEOTIDE SEQUENCE [LARGE SCALE GENOMIC DNA]</scope>
    <source>
        <strain evidence="3">An42</strain>
    </source>
</reference>
<proteinExistence type="predicted"/>
<gene>
    <name evidence="2" type="ORF">B5F96_04880</name>
</gene>
<dbReference type="AlphaFoldDB" id="A0A9Q5X8Z2"/>
<evidence type="ECO:0000256" key="1">
    <source>
        <dbReference type="ARBA" id="ARBA00022801"/>
    </source>
</evidence>
<dbReference type="InterPro" id="IPR012341">
    <property type="entry name" value="6hp_glycosidase-like_sf"/>
</dbReference>
<dbReference type="Pfam" id="PF07470">
    <property type="entry name" value="Glyco_hydro_88"/>
    <property type="match status" value="1"/>
</dbReference>
<evidence type="ECO:0000313" key="3">
    <source>
        <dbReference type="Proteomes" id="UP000195975"/>
    </source>
</evidence>
<organism evidence="2 3">
    <name type="scientific">Parabacteroides johnsonii</name>
    <dbReference type="NCBI Taxonomy" id="387661"/>
    <lineage>
        <taxon>Bacteria</taxon>
        <taxon>Pseudomonadati</taxon>
        <taxon>Bacteroidota</taxon>
        <taxon>Bacteroidia</taxon>
        <taxon>Bacteroidales</taxon>
        <taxon>Tannerellaceae</taxon>
        <taxon>Parabacteroides</taxon>
    </lineage>
</organism>
<dbReference type="InterPro" id="IPR010905">
    <property type="entry name" value="Glyco_hydro_88"/>
</dbReference>
<accession>A0A9Q5X8Z2</accession>
<name>A0A9Q5X8Z2_9BACT</name>
<comment type="caution">
    <text evidence="2">The sequence shown here is derived from an EMBL/GenBank/DDBJ whole genome shotgun (WGS) entry which is preliminary data.</text>
</comment>
<dbReference type="EMBL" id="NFIJ01000003">
    <property type="protein sequence ID" value="OUO06377.1"/>
    <property type="molecule type" value="Genomic_DNA"/>
</dbReference>
<dbReference type="SUPFAM" id="SSF48208">
    <property type="entry name" value="Six-hairpin glycosidases"/>
    <property type="match status" value="1"/>
</dbReference>
<dbReference type="InterPro" id="IPR008928">
    <property type="entry name" value="6-hairpin_glycosidase_sf"/>
</dbReference>